<sequence>MKVLSHLDPNQPLMISDHLWYEGQHPNQHAARCLPCGFDTSLIRTEHSQDGTKPLFVPRPACPFCTYDFSCGAYDATHHCNASHDAVFRDYYSPRLLGRRSNSTGRLEDTKLLSAQFSNWYRYRWGRGGRGRPMKEETPKPLDAQQQTLLGQAWRGDSAPFPFCVRHDDRVHKDVPMPNCNTGVSSVFHGGSGLVLSVGMMRALDLDTAEAYIRTGFDTGGDALFARAIKAQGFAHTDPGLRYKLGVSPPDRYNLFVESMWLSILDDLENFVQCKRQHKPEMTAEERIWILEYTIALHVHAALQQVEAVVAMWQRRAEVHMILHEQLLRAKRQRGGAAGAQALYEAMRLAMCPEPPMPLAEASLAAGS</sequence>
<comment type="caution">
    <text evidence="1">The sequence shown here is derived from an EMBL/GenBank/DDBJ whole genome shotgun (WGS) entry which is preliminary data.</text>
</comment>
<evidence type="ECO:0000313" key="2">
    <source>
        <dbReference type="Proteomes" id="UP000612055"/>
    </source>
</evidence>
<accession>A0A836BTG1</accession>
<dbReference type="AlphaFoldDB" id="A0A836BTG1"/>
<proteinExistence type="predicted"/>
<reference evidence="1" key="1">
    <citation type="journal article" date="2020" name="bioRxiv">
        <title>Comparative genomics of Chlamydomonas.</title>
        <authorList>
            <person name="Craig R.J."/>
            <person name="Hasan A.R."/>
            <person name="Ness R.W."/>
            <person name="Keightley P.D."/>
        </authorList>
    </citation>
    <scope>NUCLEOTIDE SEQUENCE</scope>
    <source>
        <strain evidence="1">CCAP 11/70</strain>
    </source>
</reference>
<protein>
    <submittedName>
        <fullName evidence="1">Uncharacterized protein</fullName>
    </submittedName>
</protein>
<organism evidence="1 2">
    <name type="scientific">Edaphochlamys debaryana</name>
    <dbReference type="NCBI Taxonomy" id="47281"/>
    <lineage>
        <taxon>Eukaryota</taxon>
        <taxon>Viridiplantae</taxon>
        <taxon>Chlorophyta</taxon>
        <taxon>core chlorophytes</taxon>
        <taxon>Chlorophyceae</taxon>
        <taxon>CS clade</taxon>
        <taxon>Chlamydomonadales</taxon>
        <taxon>Chlamydomonadales incertae sedis</taxon>
        <taxon>Edaphochlamys</taxon>
    </lineage>
</organism>
<keyword evidence="2" id="KW-1185">Reference proteome</keyword>
<name>A0A836BTG1_9CHLO</name>
<evidence type="ECO:0000313" key="1">
    <source>
        <dbReference type="EMBL" id="KAG2486804.1"/>
    </source>
</evidence>
<dbReference type="EMBL" id="JAEHOE010000107">
    <property type="protein sequence ID" value="KAG2486804.1"/>
    <property type="molecule type" value="Genomic_DNA"/>
</dbReference>
<dbReference type="Proteomes" id="UP000612055">
    <property type="component" value="Unassembled WGS sequence"/>
</dbReference>
<gene>
    <name evidence="1" type="ORF">HYH03_014603</name>
</gene>